<dbReference type="InterPro" id="IPR011032">
    <property type="entry name" value="GroES-like_sf"/>
</dbReference>
<dbReference type="SUPFAM" id="SSF50129">
    <property type="entry name" value="GroES-like"/>
    <property type="match status" value="1"/>
</dbReference>
<comment type="caution">
    <text evidence="8">The sequence shown here is derived from an EMBL/GenBank/DDBJ whole genome shotgun (WGS) entry which is preliminary data.</text>
</comment>
<reference evidence="8 9" key="1">
    <citation type="journal article" date="2013" name="Biodegradation">
        <title>Quantitative proteomic analysis of ibuprofen-degrading Patulibacter sp. strain I11.</title>
        <authorList>
            <person name="Almeida B."/>
            <person name="Kjeldal H."/>
            <person name="Lolas I."/>
            <person name="Knudsen A.D."/>
            <person name="Carvalho G."/>
            <person name="Nielsen K.L."/>
            <person name="Barreto Crespo M.T."/>
            <person name="Stensballe A."/>
            <person name="Nielsen J.L."/>
        </authorList>
    </citation>
    <scope>NUCLEOTIDE SEQUENCE [LARGE SCALE GENOMIC DNA]</scope>
    <source>
        <strain evidence="8 9">I11</strain>
    </source>
</reference>
<evidence type="ECO:0000256" key="3">
    <source>
        <dbReference type="ARBA" id="ARBA00022723"/>
    </source>
</evidence>
<dbReference type="Pfam" id="PF00107">
    <property type="entry name" value="ADH_zinc_N"/>
    <property type="match status" value="1"/>
</dbReference>
<keyword evidence="4 6" id="KW-0862">Zinc</keyword>
<dbReference type="PATRIC" id="fig|1097667.3.peg.285"/>
<keyword evidence="9" id="KW-1185">Reference proteome</keyword>
<dbReference type="Proteomes" id="UP000005143">
    <property type="component" value="Unassembled WGS sequence"/>
</dbReference>
<dbReference type="InterPro" id="IPR002328">
    <property type="entry name" value="ADH_Zn_CS"/>
</dbReference>
<dbReference type="InterPro" id="IPR036291">
    <property type="entry name" value="NAD(P)-bd_dom_sf"/>
</dbReference>
<dbReference type="SUPFAM" id="SSF51735">
    <property type="entry name" value="NAD(P)-binding Rossmann-fold domains"/>
    <property type="match status" value="1"/>
</dbReference>
<evidence type="ECO:0000313" key="8">
    <source>
        <dbReference type="EMBL" id="EHN12797.1"/>
    </source>
</evidence>
<dbReference type="InterPro" id="IPR020843">
    <property type="entry name" value="ER"/>
</dbReference>
<evidence type="ECO:0000256" key="6">
    <source>
        <dbReference type="RuleBase" id="RU361277"/>
    </source>
</evidence>
<dbReference type="OrthoDB" id="9797931at2"/>
<feature type="domain" description="Enoyl reductase (ER)" evidence="7">
    <location>
        <begin position="8"/>
        <end position="348"/>
    </location>
</feature>
<dbReference type="PROSITE" id="PS00059">
    <property type="entry name" value="ADH_ZINC"/>
    <property type="match status" value="1"/>
</dbReference>
<dbReference type="Gene3D" id="3.90.180.10">
    <property type="entry name" value="Medium-chain alcohol dehydrogenases, catalytic domain"/>
    <property type="match status" value="1"/>
</dbReference>
<evidence type="ECO:0000259" key="7">
    <source>
        <dbReference type="SMART" id="SM00829"/>
    </source>
</evidence>
<keyword evidence="3 6" id="KW-0479">Metal-binding</keyword>
<dbReference type="GO" id="GO:0008270">
    <property type="term" value="F:zinc ion binding"/>
    <property type="evidence" value="ECO:0007669"/>
    <property type="project" value="InterPro"/>
</dbReference>
<protein>
    <submittedName>
        <fullName evidence="8">23-butanediol dehydrogenase R-alcohol forming (R)-and (S)-acetoin-specific</fullName>
        <ecNumber evidence="8">1.1.1.4</ecNumber>
    </submittedName>
</protein>
<evidence type="ECO:0000256" key="1">
    <source>
        <dbReference type="ARBA" id="ARBA00001947"/>
    </source>
</evidence>
<evidence type="ECO:0000256" key="2">
    <source>
        <dbReference type="ARBA" id="ARBA00008072"/>
    </source>
</evidence>
<dbReference type="InterPro" id="IPR013149">
    <property type="entry name" value="ADH-like_C"/>
</dbReference>
<dbReference type="CDD" id="cd08233">
    <property type="entry name" value="butanediol_DH_like"/>
    <property type="match status" value="1"/>
</dbReference>
<dbReference type="PANTHER" id="PTHR43161:SF26">
    <property type="entry name" value="GALACTITOL 1-PHOSPHATE 5-DEHYDROGENASE"/>
    <property type="match status" value="1"/>
</dbReference>
<dbReference type="PANTHER" id="PTHR43161">
    <property type="entry name" value="SORBITOL DEHYDROGENASE"/>
    <property type="match status" value="1"/>
</dbReference>
<dbReference type="GO" id="GO:0000721">
    <property type="term" value="F:(R,R)-butanediol dehydrogenase activity"/>
    <property type="evidence" value="ECO:0007669"/>
    <property type="project" value="UniProtKB-EC"/>
</dbReference>
<evidence type="ECO:0000313" key="9">
    <source>
        <dbReference type="Proteomes" id="UP000005143"/>
    </source>
</evidence>
<accession>H0E0H8</accession>
<dbReference type="Gene3D" id="3.40.50.720">
    <property type="entry name" value="NAD(P)-binding Rossmann-like Domain"/>
    <property type="match status" value="1"/>
</dbReference>
<dbReference type="SMART" id="SM00829">
    <property type="entry name" value="PKS_ER"/>
    <property type="match status" value="1"/>
</dbReference>
<evidence type="ECO:0000256" key="4">
    <source>
        <dbReference type="ARBA" id="ARBA00022833"/>
    </source>
</evidence>
<keyword evidence="5 8" id="KW-0560">Oxidoreductase</keyword>
<name>H0E0H8_9ACTN</name>
<dbReference type="EMBL" id="AGUD01000010">
    <property type="protein sequence ID" value="EHN12797.1"/>
    <property type="molecule type" value="Genomic_DNA"/>
</dbReference>
<dbReference type="Pfam" id="PF08240">
    <property type="entry name" value="ADH_N"/>
    <property type="match status" value="1"/>
</dbReference>
<sequence length="373" mass="39269">MRALRWHGREDLRVEDVPEPQSRPGHVIIEVAWCGICGTDLHEYLKGPIFIPTEPHPLTGKTPPVTLGHEFSGRIVDVGTGVERFAAGDRVTVDAALRDNEDWYCRQGQYIRSDTMGFVGLAADGGLAPLVQVPEYVVYGLPDEVSDEEGALIEPLAVAVHAVRRSEMRAGDQVAIVGAGPIGLVTLAAARAAGAGATYVVERAAARKQQALDAGASYVIDPADGDPVAQIQALTDGGRGVDVSFECVGNEATLGIAVRALRKGGTAAIVGVFEEPVSLHFNDVVLAERTIVGCLAYVDDFPRAIELLADGRIDAAPFITGRVPLEDVIEQGFLELVANKDRHVKILVDPRPDRAGVGGQQLAAAAAGDGAAG</sequence>
<organism evidence="8 9">
    <name type="scientific">Patulibacter medicamentivorans</name>
    <dbReference type="NCBI Taxonomy" id="1097667"/>
    <lineage>
        <taxon>Bacteria</taxon>
        <taxon>Bacillati</taxon>
        <taxon>Actinomycetota</taxon>
        <taxon>Thermoleophilia</taxon>
        <taxon>Solirubrobacterales</taxon>
        <taxon>Patulibacteraceae</taxon>
        <taxon>Patulibacter</taxon>
    </lineage>
</organism>
<dbReference type="EC" id="1.1.1.4" evidence="8"/>
<dbReference type="AlphaFoldDB" id="H0E0H8"/>
<dbReference type="RefSeq" id="WP_007570074.1">
    <property type="nucleotide sequence ID" value="NZ_AGUD01000010.1"/>
</dbReference>
<evidence type="ECO:0000256" key="5">
    <source>
        <dbReference type="ARBA" id="ARBA00023002"/>
    </source>
</evidence>
<gene>
    <name evidence="8" type="ORF">PAI11_02860</name>
</gene>
<comment type="cofactor">
    <cofactor evidence="1 6">
        <name>Zn(2+)</name>
        <dbReference type="ChEBI" id="CHEBI:29105"/>
    </cofactor>
</comment>
<comment type="similarity">
    <text evidence="2 6">Belongs to the zinc-containing alcohol dehydrogenase family.</text>
</comment>
<dbReference type="InterPro" id="IPR013154">
    <property type="entry name" value="ADH-like_N"/>
</dbReference>
<proteinExistence type="inferred from homology"/>